<gene>
    <name evidence="1" type="ORF">A5866_001937</name>
</gene>
<dbReference type="Gene3D" id="1.10.10.60">
    <property type="entry name" value="Homeodomain-like"/>
    <property type="match status" value="1"/>
</dbReference>
<dbReference type="InterPro" id="IPR009057">
    <property type="entry name" value="Homeodomain-like_sf"/>
</dbReference>
<dbReference type="InterPro" id="IPR002514">
    <property type="entry name" value="Transposase_8"/>
</dbReference>
<accession>A0ABZ2T651</accession>
<sequence length="97" mass="11155">MVDKRKSPQKFDEEFKKSIVKLYEGGKSQNALASEYGIALSSVARWVKQYSEVQIDDDTILTARQIKQLQKRNLQLEEENLILKKAIAIFTPHSTND</sequence>
<dbReference type="SUPFAM" id="SSF46689">
    <property type="entry name" value="Homeodomain-like"/>
    <property type="match status" value="1"/>
</dbReference>
<name>A0ABZ2T651_9ENTE</name>
<protein>
    <recommendedName>
        <fullName evidence="3">Transposase</fullName>
    </recommendedName>
</protein>
<evidence type="ECO:0000313" key="2">
    <source>
        <dbReference type="Proteomes" id="UP000195080"/>
    </source>
</evidence>
<organism evidence="1 2">
    <name type="scientific">Candidatus Enterococcus lemimoniae</name>
    <dbReference type="NCBI Taxonomy" id="1834167"/>
    <lineage>
        <taxon>Bacteria</taxon>
        <taxon>Bacillati</taxon>
        <taxon>Bacillota</taxon>
        <taxon>Bacilli</taxon>
        <taxon>Lactobacillales</taxon>
        <taxon>Enterococcaceae</taxon>
        <taxon>Enterococcus</taxon>
    </lineage>
</organism>
<dbReference type="EMBL" id="CP147248">
    <property type="protein sequence ID" value="WYJ86853.1"/>
    <property type="molecule type" value="Genomic_DNA"/>
</dbReference>
<keyword evidence="2" id="KW-1185">Reference proteome</keyword>
<dbReference type="Pfam" id="PF01527">
    <property type="entry name" value="HTH_Tnp_1"/>
    <property type="match status" value="1"/>
</dbReference>
<proteinExistence type="predicted"/>
<dbReference type="Proteomes" id="UP000195080">
    <property type="component" value="Chromosome"/>
</dbReference>
<evidence type="ECO:0008006" key="3">
    <source>
        <dbReference type="Google" id="ProtNLM"/>
    </source>
</evidence>
<evidence type="ECO:0000313" key="1">
    <source>
        <dbReference type="EMBL" id="WYJ86853.1"/>
    </source>
</evidence>
<reference evidence="2" key="1">
    <citation type="submission" date="2017-05" db="EMBL/GenBank/DDBJ databases">
        <title>The Genome Sequence of EEnterococcus faecalis 9F2_4866.</title>
        <authorList>
            <consortium name="The Broad Institute Genomics Platform"/>
            <consortium name="The Broad Institute Genomic Center for Infectious Diseases"/>
            <person name="Earl A."/>
            <person name="Manson A."/>
            <person name="Schwartman J."/>
            <person name="Gilmore M."/>
            <person name="Abouelleil A."/>
            <person name="Cao P."/>
            <person name="Chapman S."/>
            <person name="Cusick C."/>
            <person name="Shea T."/>
            <person name="Young S."/>
            <person name="Neafsey D."/>
            <person name="Nusbaum C."/>
            <person name="Birren B."/>
        </authorList>
    </citation>
    <scope>NUCLEOTIDE SEQUENCE [LARGE SCALE GENOMIC DNA]</scope>
    <source>
        <strain evidence="2">12C11_DIV0727</strain>
    </source>
</reference>